<keyword evidence="3 6" id="KW-1133">Transmembrane helix</keyword>
<dbReference type="GO" id="GO:0005741">
    <property type="term" value="C:mitochondrial outer membrane"/>
    <property type="evidence" value="ECO:0007669"/>
    <property type="project" value="TreeGrafter"/>
</dbReference>
<evidence type="ECO:0000256" key="3">
    <source>
        <dbReference type="ARBA" id="ARBA00022989"/>
    </source>
</evidence>
<evidence type="ECO:0000313" key="7">
    <source>
        <dbReference type="EMBL" id="CAA7388402.1"/>
    </source>
</evidence>
<keyword evidence="8" id="KW-1185">Reference proteome</keyword>
<keyword evidence="2 6" id="KW-0812">Transmembrane</keyword>
<keyword evidence="4" id="KW-0496">Mitochondrion</keyword>
<dbReference type="AlphaFoldDB" id="A0A7I8JZ84"/>
<protein>
    <submittedName>
        <fullName evidence="7">Uncharacterized protein</fullName>
    </submittedName>
</protein>
<evidence type="ECO:0000256" key="5">
    <source>
        <dbReference type="ARBA" id="ARBA00023136"/>
    </source>
</evidence>
<dbReference type="PANTHER" id="PTHR28234:SF1">
    <property type="entry name" value="NUCLEAR CONTROL OF ATPASE PROTEIN 2"/>
    <property type="match status" value="1"/>
</dbReference>
<evidence type="ECO:0000313" key="8">
    <source>
        <dbReference type="Proteomes" id="UP000663760"/>
    </source>
</evidence>
<dbReference type="Proteomes" id="UP000663760">
    <property type="component" value="Chromosome 1"/>
</dbReference>
<evidence type="ECO:0000256" key="6">
    <source>
        <dbReference type="SAM" id="Phobius"/>
    </source>
</evidence>
<dbReference type="InterPro" id="IPR013946">
    <property type="entry name" value="NCA2-like"/>
</dbReference>
<sequence>MASAPPASGAPGRPMAETGALVVSYSARLWRTILALLPSSDSKLLKVISDLFSGIFSSRGRQQRRGGRQLRESGLPLPLHFHSVETSLATIEASRVLGILDDILNHVLSSLHIIHKSLQFWESRAEGTYGQKVYFMVFERGPKAFVKETIHLIGRRRVEGSSMQHLYRSAAMTISEKISVLTSLQSCLARFLAEIYTEVDKYGEGVAVDLEKLLPSLLMAINGLFTGLEASIGHSKEIYKSDLSFLADGCDSSALLFEKIPEIHVIRSQWTDTEISNAINLIYQNLNRLDSYISFVVSKCQKPSRMNLYWLQYTCGAVGLSLCTIWLLRHSRLMGSSDIDNWVREAKESTNAFWKSHVEQPLLSIRDELFETFRRRHKGVIEHEDVQLSANSLHRMLLAFSEQTKGQKFPEDASDQEMLEIVMSRYEKELMHPLQNLIGGELPRALLIQVQKLKLDVETAMLELDQILKANEINFAILAALPAFFLSVLLVMLVRAWLRKDKGAEGRGRAARIQRRLLVVDVEKKIMQFQMCMDQGLEEDARCIFGLVLYQLDRLYKAVEGHAKATSEWSSLKRDIIDLGKPGLPTPYKLALTSRIGHVYDCMLPSPRRV</sequence>
<dbReference type="Pfam" id="PF08637">
    <property type="entry name" value="NCA2"/>
    <property type="match status" value="1"/>
</dbReference>
<evidence type="ECO:0000256" key="2">
    <source>
        <dbReference type="ARBA" id="ARBA00022692"/>
    </source>
</evidence>
<dbReference type="OrthoDB" id="413313at2759"/>
<feature type="transmembrane region" description="Helical" evidence="6">
    <location>
        <begin position="475"/>
        <end position="498"/>
    </location>
</feature>
<organism evidence="7 8">
    <name type="scientific">Spirodela intermedia</name>
    <name type="common">Intermediate duckweed</name>
    <dbReference type="NCBI Taxonomy" id="51605"/>
    <lineage>
        <taxon>Eukaryota</taxon>
        <taxon>Viridiplantae</taxon>
        <taxon>Streptophyta</taxon>
        <taxon>Embryophyta</taxon>
        <taxon>Tracheophyta</taxon>
        <taxon>Spermatophyta</taxon>
        <taxon>Magnoliopsida</taxon>
        <taxon>Liliopsida</taxon>
        <taxon>Araceae</taxon>
        <taxon>Lemnoideae</taxon>
        <taxon>Spirodela</taxon>
    </lineage>
</organism>
<reference evidence="7" key="1">
    <citation type="submission" date="2020-02" db="EMBL/GenBank/DDBJ databases">
        <authorList>
            <person name="Scholz U."/>
            <person name="Mascher M."/>
            <person name="Fiebig A."/>
        </authorList>
    </citation>
    <scope>NUCLEOTIDE SEQUENCE</scope>
</reference>
<name>A0A7I8JZ84_SPIIN</name>
<evidence type="ECO:0000256" key="1">
    <source>
        <dbReference type="ARBA" id="ARBA00004225"/>
    </source>
</evidence>
<dbReference type="EMBL" id="LR746264">
    <property type="protein sequence ID" value="CAA7388402.1"/>
    <property type="molecule type" value="Genomic_DNA"/>
</dbReference>
<gene>
    <name evidence="7" type="ORF">SI8410_01000643</name>
</gene>
<dbReference type="PANTHER" id="PTHR28234">
    <property type="entry name" value="NUCLEAR CONTROL OF ATPASE PROTEIN 2"/>
    <property type="match status" value="1"/>
</dbReference>
<proteinExistence type="predicted"/>
<keyword evidence="5 6" id="KW-0472">Membrane</keyword>
<evidence type="ECO:0000256" key="4">
    <source>
        <dbReference type="ARBA" id="ARBA00023128"/>
    </source>
</evidence>
<accession>A0A7I8JZ84</accession>
<comment type="subcellular location">
    <subcellularLocation>
        <location evidence="1">Mitochondrion membrane</location>
        <topology evidence="1">Multi-pass membrane protein</topology>
    </subcellularLocation>
</comment>